<feature type="region of interest" description="Disordered" evidence="1">
    <location>
        <begin position="1"/>
        <end position="38"/>
    </location>
</feature>
<proteinExistence type="predicted"/>
<dbReference type="AlphaFoldDB" id="A0A6J4RMU7"/>
<feature type="compositionally biased region" description="Basic residues" evidence="1">
    <location>
        <begin position="16"/>
        <end position="32"/>
    </location>
</feature>
<accession>A0A6J4RMU7</accession>
<evidence type="ECO:0000256" key="1">
    <source>
        <dbReference type="SAM" id="MobiDB-lite"/>
    </source>
</evidence>
<gene>
    <name evidence="2" type="ORF">AVDCRST_MAG38-1474</name>
</gene>
<feature type="non-terminal residue" evidence="2">
    <location>
        <position position="1"/>
    </location>
</feature>
<sequence length="38" mass="4079">RAGVARGAGGRDHGANARRGRRDRRRAVRRAPRPGGAM</sequence>
<protein>
    <submittedName>
        <fullName evidence="2">Uncharacterized protein</fullName>
    </submittedName>
</protein>
<organism evidence="2">
    <name type="scientific">uncultured Solirubrobacteraceae bacterium</name>
    <dbReference type="NCBI Taxonomy" id="1162706"/>
    <lineage>
        <taxon>Bacteria</taxon>
        <taxon>Bacillati</taxon>
        <taxon>Actinomycetota</taxon>
        <taxon>Thermoleophilia</taxon>
        <taxon>Solirubrobacterales</taxon>
        <taxon>Solirubrobacteraceae</taxon>
        <taxon>environmental samples</taxon>
    </lineage>
</organism>
<dbReference type="EMBL" id="CADCVJ010000112">
    <property type="protein sequence ID" value="CAA9473385.1"/>
    <property type="molecule type" value="Genomic_DNA"/>
</dbReference>
<feature type="non-terminal residue" evidence="2">
    <location>
        <position position="38"/>
    </location>
</feature>
<name>A0A6J4RMU7_9ACTN</name>
<evidence type="ECO:0000313" key="2">
    <source>
        <dbReference type="EMBL" id="CAA9473385.1"/>
    </source>
</evidence>
<reference evidence="2" key="1">
    <citation type="submission" date="2020-02" db="EMBL/GenBank/DDBJ databases">
        <authorList>
            <person name="Meier V. D."/>
        </authorList>
    </citation>
    <scope>NUCLEOTIDE SEQUENCE</scope>
    <source>
        <strain evidence="2">AVDCRST_MAG38</strain>
    </source>
</reference>